<dbReference type="PROSITE" id="PS51186">
    <property type="entry name" value="GNAT"/>
    <property type="match status" value="1"/>
</dbReference>
<accession>A0A543AZ28</accession>
<dbReference type="RefSeq" id="WP_142041311.1">
    <property type="nucleotide sequence ID" value="NZ_JBHTGS010000001.1"/>
</dbReference>
<comment type="caution">
    <text evidence="2">The sequence shown here is derived from an EMBL/GenBank/DDBJ whole genome shotgun (WGS) entry which is preliminary data.</text>
</comment>
<keyword evidence="2" id="KW-0808">Transferase</keyword>
<proteinExistence type="predicted"/>
<dbReference type="InterPro" id="IPR000182">
    <property type="entry name" value="GNAT_dom"/>
</dbReference>
<dbReference type="OrthoDB" id="3466127at2"/>
<dbReference type="PANTHER" id="PTHR43441">
    <property type="entry name" value="RIBOSOMAL-PROTEIN-SERINE ACETYLTRANSFERASE"/>
    <property type="match status" value="1"/>
</dbReference>
<dbReference type="AlphaFoldDB" id="A0A543AZ28"/>
<evidence type="ECO:0000313" key="3">
    <source>
        <dbReference type="Proteomes" id="UP000317043"/>
    </source>
</evidence>
<dbReference type="Gene3D" id="3.40.630.30">
    <property type="match status" value="1"/>
</dbReference>
<feature type="domain" description="N-acetyltransferase" evidence="1">
    <location>
        <begin position="18"/>
        <end position="187"/>
    </location>
</feature>
<dbReference type="InParanoid" id="A0A543AZ28"/>
<dbReference type="InterPro" id="IPR051908">
    <property type="entry name" value="Ribosomal_N-acetyltransferase"/>
</dbReference>
<dbReference type="InterPro" id="IPR016181">
    <property type="entry name" value="Acyl_CoA_acyltransferase"/>
</dbReference>
<dbReference type="EMBL" id="VFOW01000001">
    <property type="protein sequence ID" value="TQL77828.1"/>
    <property type="molecule type" value="Genomic_DNA"/>
</dbReference>
<name>A0A543AZ28_9ACTN</name>
<evidence type="ECO:0000259" key="1">
    <source>
        <dbReference type="PROSITE" id="PS51186"/>
    </source>
</evidence>
<dbReference type="SUPFAM" id="SSF55729">
    <property type="entry name" value="Acyl-CoA N-acyltransferases (Nat)"/>
    <property type="match status" value="1"/>
</dbReference>
<dbReference type="GO" id="GO:0008999">
    <property type="term" value="F:protein-N-terminal-alanine acetyltransferase activity"/>
    <property type="evidence" value="ECO:0007669"/>
    <property type="project" value="TreeGrafter"/>
</dbReference>
<dbReference type="PANTHER" id="PTHR43441:SF11">
    <property type="entry name" value="RIBOSOMAL-PROTEIN-SERINE ACETYLTRANSFERASE"/>
    <property type="match status" value="1"/>
</dbReference>
<dbReference type="Proteomes" id="UP000317043">
    <property type="component" value="Unassembled WGS sequence"/>
</dbReference>
<keyword evidence="3" id="KW-1185">Reference proteome</keyword>
<organism evidence="2 3">
    <name type="scientific">Stackebrandtia endophytica</name>
    <dbReference type="NCBI Taxonomy" id="1496996"/>
    <lineage>
        <taxon>Bacteria</taxon>
        <taxon>Bacillati</taxon>
        <taxon>Actinomycetota</taxon>
        <taxon>Actinomycetes</taxon>
        <taxon>Glycomycetales</taxon>
        <taxon>Glycomycetaceae</taxon>
        <taxon>Stackebrandtia</taxon>
    </lineage>
</organism>
<protein>
    <submittedName>
        <fullName evidence="2">RimJ/RimL family protein N-acetyltransferase</fullName>
    </submittedName>
</protein>
<evidence type="ECO:0000313" key="2">
    <source>
        <dbReference type="EMBL" id="TQL77828.1"/>
    </source>
</evidence>
<dbReference type="Pfam" id="PF13302">
    <property type="entry name" value="Acetyltransf_3"/>
    <property type="match status" value="1"/>
</dbReference>
<dbReference type="GO" id="GO:1990189">
    <property type="term" value="F:protein N-terminal-serine acetyltransferase activity"/>
    <property type="evidence" value="ECO:0007669"/>
    <property type="project" value="TreeGrafter"/>
</dbReference>
<sequence length="216" mass="23765">MLSDHFPLHHLVLRTPRLELRLPSDEELSALADLAADGIHDPAVMPFTFPWSDLEPALRARSVVQHHWRTLGALTPQDWQLSLTVFRDGEVVALQALGAKDFASLREVSSGSWVGRRFHGQGIGTEMRAAVLHLAFAGLDALEATSGAFTDNPSSNAISHKLGYRDDGIDRCMRRGEIGTIRRFRLDRASWEKHATTEVTIDGLEAGLPLLVAESA</sequence>
<reference evidence="2 3" key="1">
    <citation type="submission" date="2019-06" db="EMBL/GenBank/DDBJ databases">
        <title>Sequencing the genomes of 1000 actinobacteria strains.</title>
        <authorList>
            <person name="Klenk H.-P."/>
        </authorList>
    </citation>
    <scope>NUCLEOTIDE SEQUENCE [LARGE SCALE GENOMIC DNA]</scope>
    <source>
        <strain evidence="2 3">DSM 45928</strain>
    </source>
</reference>
<dbReference type="GO" id="GO:0005737">
    <property type="term" value="C:cytoplasm"/>
    <property type="evidence" value="ECO:0007669"/>
    <property type="project" value="TreeGrafter"/>
</dbReference>
<gene>
    <name evidence="2" type="ORF">FB566_3395</name>
</gene>